<evidence type="ECO:0000313" key="2">
    <source>
        <dbReference type="EMBL" id="MDQ9073894.1"/>
    </source>
</evidence>
<reference evidence="2" key="1">
    <citation type="submission" date="2023-08" db="EMBL/GenBank/DDBJ databases">
        <title>Emergence of clinically-relevant ST2 carbapenem-resistant Acinetobacter baumannii strains in hospital sewages in Zhejiang, East of China.</title>
        <authorList>
            <person name="Kaichao C."/>
            <person name="Zhang R."/>
        </authorList>
    </citation>
    <scope>NUCLEOTIDE SEQUENCE</scope>
    <source>
        <strain evidence="2">M-SY-60</strain>
    </source>
</reference>
<organism evidence="2 3">
    <name type="scientific">Acinetobacter gerneri</name>
    <dbReference type="NCBI Taxonomy" id="202952"/>
    <lineage>
        <taxon>Bacteria</taxon>
        <taxon>Pseudomonadati</taxon>
        <taxon>Pseudomonadota</taxon>
        <taxon>Gammaproteobacteria</taxon>
        <taxon>Moraxellales</taxon>
        <taxon>Moraxellaceae</taxon>
        <taxon>Acinetobacter</taxon>
    </lineage>
</organism>
<dbReference type="AlphaFoldDB" id="A0AAW8JV83"/>
<dbReference type="Pfam" id="PF01261">
    <property type="entry name" value="AP_endonuc_2"/>
    <property type="match status" value="1"/>
</dbReference>
<dbReference type="SUPFAM" id="SSF51658">
    <property type="entry name" value="Xylose isomerase-like"/>
    <property type="match status" value="1"/>
</dbReference>
<evidence type="ECO:0000313" key="3">
    <source>
        <dbReference type="Proteomes" id="UP001243195"/>
    </source>
</evidence>
<feature type="domain" description="Xylose isomerase-like TIM barrel" evidence="1">
    <location>
        <begin position="102"/>
        <end position="223"/>
    </location>
</feature>
<accession>A0AAW8JV83</accession>
<gene>
    <name evidence="2" type="ORF">RFH51_20985</name>
</gene>
<name>A0AAW8JV83_9GAMM</name>
<comment type="caution">
    <text evidence="2">The sequence shown here is derived from an EMBL/GenBank/DDBJ whole genome shotgun (WGS) entry which is preliminary data.</text>
</comment>
<dbReference type="RefSeq" id="WP_308957592.1">
    <property type="nucleotide sequence ID" value="NZ_JAVICY010000084.1"/>
</dbReference>
<dbReference type="Gene3D" id="3.20.20.150">
    <property type="entry name" value="Divalent-metal-dependent TIM barrel enzymes"/>
    <property type="match status" value="1"/>
</dbReference>
<protein>
    <submittedName>
        <fullName evidence="2">TIM barrel protein</fullName>
    </submittedName>
</protein>
<dbReference type="Proteomes" id="UP001243195">
    <property type="component" value="Unassembled WGS sequence"/>
</dbReference>
<dbReference type="InterPro" id="IPR013022">
    <property type="entry name" value="Xyl_isomerase-like_TIM-brl"/>
</dbReference>
<dbReference type="EMBL" id="JAVIDA010000081">
    <property type="protein sequence ID" value="MDQ9073894.1"/>
    <property type="molecule type" value="Genomic_DNA"/>
</dbReference>
<sequence length="246" mass="27685">MSRALHHTDFLFQTKTGTYPLSTQCEMLVDAGYQGITVSGWSSELNSLSIVKEHGLYVAAVYAIFRPGLEEFVTNIFNTVEEGTRFELAFDSGDGIQKNDKDILKKLLKICDERNLDIALYPHLLYGMQTTSEAVKLCEEFNHPRLGIVFNAFHWFAGKELELDKRLDTAFPWLKQVNLSGSRFSPLGWGHVATIEPLDDGELDNFQIFGALEQRGYQGHYGVLSWKSMGGNVLGNITRITDKKSP</sequence>
<proteinExistence type="predicted"/>
<dbReference type="InterPro" id="IPR036237">
    <property type="entry name" value="Xyl_isomerase-like_sf"/>
</dbReference>
<evidence type="ECO:0000259" key="1">
    <source>
        <dbReference type="Pfam" id="PF01261"/>
    </source>
</evidence>